<gene>
    <name evidence="3" type="ORF">FLK61_31960</name>
</gene>
<dbReference type="RefSeq" id="WP_176009360.1">
    <property type="nucleotide sequence ID" value="NZ_CP041372.2"/>
</dbReference>
<protein>
    <submittedName>
        <fullName evidence="3">DUF2207 domain-containing protein</fullName>
    </submittedName>
</protein>
<organism evidence="3 4">
    <name type="scientific">Paenalkalicoccus suaedae</name>
    <dbReference type="NCBI Taxonomy" id="2592382"/>
    <lineage>
        <taxon>Bacteria</taxon>
        <taxon>Bacillati</taxon>
        <taxon>Bacillota</taxon>
        <taxon>Bacilli</taxon>
        <taxon>Bacillales</taxon>
        <taxon>Bacillaceae</taxon>
        <taxon>Paenalkalicoccus</taxon>
    </lineage>
</organism>
<evidence type="ECO:0000313" key="3">
    <source>
        <dbReference type="EMBL" id="QKS71325.1"/>
    </source>
</evidence>
<sequence length="307" mass="33701">MIVSVSLLTITALLTIFLVVKTIRAPYASPAIKEIAPAISSSLVNGSSMFSHHLTATLLHLTQKGAIVLQKNEEQVGFRLGDMKTTLLKHERFVMEWLLPANQEGIFYPENVRQMTESEDGRAAFLDNLTVFEKRVKEDLQEIGFAQSFDSIKKPLLLIAFVQLIGGAASLFVTTLIGVLLLLASLCTFILAMQASWLTPKGRAAKEYVQAKKERLRFGDISDDQDGLTADYVEAIGLGLKQDYIKRFPLRETSPLRQDVVPLYAMVPGVTALSVEGVKVTDDMDAAFSAATIGEVTPYSLDDSSLD</sequence>
<accession>A0A859FGJ4</accession>
<dbReference type="Pfam" id="PF20990">
    <property type="entry name" value="DUF2207_C"/>
    <property type="match status" value="1"/>
</dbReference>
<dbReference type="InterPro" id="IPR048389">
    <property type="entry name" value="YciQ-like_C"/>
</dbReference>
<reference evidence="4" key="1">
    <citation type="submission" date="2019-07" db="EMBL/GenBank/DDBJ databases">
        <title>Bacillus alkalisoli sp. nov. isolated from saline soil.</title>
        <authorList>
            <person name="Sun J.-Q."/>
            <person name="Xu L."/>
        </authorList>
    </citation>
    <scope>NUCLEOTIDE SEQUENCE [LARGE SCALE GENOMIC DNA]</scope>
    <source>
        <strain evidence="4">M4U3P1</strain>
    </source>
</reference>
<dbReference type="AlphaFoldDB" id="A0A859FGJ4"/>
<keyword evidence="1" id="KW-1133">Transmembrane helix</keyword>
<dbReference type="EMBL" id="CP041372">
    <property type="protein sequence ID" value="QKS71325.1"/>
    <property type="molecule type" value="Genomic_DNA"/>
</dbReference>
<evidence type="ECO:0000256" key="1">
    <source>
        <dbReference type="SAM" id="Phobius"/>
    </source>
</evidence>
<dbReference type="Proteomes" id="UP000318138">
    <property type="component" value="Chromosome"/>
</dbReference>
<feature type="transmembrane region" description="Helical" evidence="1">
    <location>
        <begin position="6"/>
        <end position="23"/>
    </location>
</feature>
<proteinExistence type="predicted"/>
<evidence type="ECO:0000259" key="2">
    <source>
        <dbReference type="Pfam" id="PF20990"/>
    </source>
</evidence>
<keyword evidence="1" id="KW-0472">Membrane</keyword>
<keyword evidence="1" id="KW-0812">Transmembrane</keyword>
<dbReference type="KEGG" id="psua:FLK61_31960"/>
<name>A0A859FGJ4_9BACI</name>
<evidence type="ECO:0000313" key="4">
    <source>
        <dbReference type="Proteomes" id="UP000318138"/>
    </source>
</evidence>
<keyword evidence="4" id="KW-1185">Reference proteome</keyword>
<feature type="transmembrane region" description="Helical" evidence="1">
    <location>
        <begin position="179"/>
        <end position="198"/>
    </location>
</feature>
<feature type="domain" description="Predicted membrane protein YciQ-like C-terminal" evidence="2">
    <location>
        <begin position="33"/>
        <end position="222"/>
    </location>
</feature>